<evidence type="ECO:0000313" key="1">
    <source>
        <dbReference type="EMBL" id="GFT01715.1"/>
    </source>
</evidence>
<dbReference type="OrthoDB" id="7420654at2759"/>
<organism evidence="1 2">
    <name type="scientific">Nephila pilipes</name>
    <name type="common">Giant wood spider</name>
    <name type="synonym">Nephila maculata</name>
    <dbReference type="NCBI Taxonomy" id="299642"/>
    <lineage>
        <taxon>Eukaryota</taxon>
        <taxon>Metazoa</taxon>
        <taxon>Ecdysozoa</taxon>
        <taxon>Arthropoda</taxon>
        <taxon>Chelicerata</taxon>
        <taxon>Arachnida</taxon>
        <taxon>Araneae</taxon>
        <taxon>Araneomorphae</taxon>
        <taxon>Entelegynae</taxon>
        <taxon>Araneoidea</taxon>
        <taxon>Nephilidae</taxon>
        <taxon>Nephila</taxon>
    </lineage>
</organism>
<gene>
    <name evidence="1" type="ORF">NPIL_318191</name>
</gene>
<keyword evidence="2" id="KW-1185">Reference proteome</keyword>
<sequence>MISSGIGDQPVNKKDLMRERFEYLLKKHWTKGRGSWTIEELTVPVTDAKSDVIFYCTSDMLFDILYKTHASISGRDRLFVNNKALHSGIKRTPYESLFGCAPRVGLPTISIPSEMFDAAEDEYQFENASTALTLCSESEDDAVIVKEISLNETVEVPFGCYEDKPPE</sequence>
<dbReference type="Proteomes" id="UP000887013">
    <property type="component" value="Unassembled WGS sequence"/>
</dbReference>
<dbReference type="EMBL" id="BMAW01006995">
    <property type="protein sequence ID" value="GFT01715.1"/>
    <property type="molecule type" value="Genomic_DNA"/>
</dbReference>
<protein>
    <submittedName>
        <fullName evidence="1">Uncharacterized protein</fullName>
    </submittedName>
</protein>
<proteinExistence type="predicted"/>
<reference evidence="1" key="1">
    <citation type="submission" date="2020-08" db="EMBL/GenBank/DDBJ databases">
        <title>Multicomponent nature underlies the extraordinary mechanical properties of spider dragline silk.</title>
        <authorList>
            <person name="Kono N."/>
            <person name="Nakamura H."/>
            <person name="Mori M."/>
            <person name="Yoshida Y."/>
            <person name="Ohtoshi R."/>
            <person name="Malay A.D."/>
            <person name="Moran D.A.P."/>
            <person name="Tomita M."/>
            <person name="Numata K."/>
            <person name="Arakawa K."/>
        </authorList>
    </citation>
    <scope>NUCLEOTIDE SEQUENCE</scope>
</reference>
<dbReference type="AlphaFoldDB" id="A0A8X6N9W2"/>
<evidence type="ECO:0000313" key="2">
    <source>
        <dbReference type="Proteomes" id="UP000887013"/>
    </source>
</evidence>
<comment type="caution">
    <text evidence="1">The sequence shown here is derived from an EMBL/GenBank/DDBJ whole genome shotgun (WGS) entry which is preliminary data.</text>
</comment>
<accession>A0A8X6N9W2</accession>
<name>A0A8X6N9W2_NEPPI</name>